<keyword evidence="2" id="KW-1185">Reference proteome</keyword>
<gene>
    <name evidence="1" type="ORF">LTR91_026486</name>
</gene>
<dbReference type="EMBL" id="JAUJLE010001182">
    <property type="protein sequence ID" value="KAK0949406.1"/>
    <property type="molecule type" value="Genomic_DNA"/>
</dbReference>
<dbReference type="AlphaFoldDB" id="A0AAN6GX48"/>
<sequence>MPAAKEQSPRFRTVQTLELEYAPITITQYESTRTGMRVAVVDQKGPKVNGYFALATEIHDDS</sequence>
<feature type="non-terminal residue" evidence="1">
    <location>
        <position position="62"/>
    </location>
</feature>
<accession>A0AAN6GX48</accession>
<evidence type="ECO:0000313" key="1">
    <source>
        <dbReference type="EMBL" id="KAK0949406.1"/>
    </source>
</evidence>
<organism evidence="1 2">
    <name type="scientific">Friedmanniomyces endolithicus</name>
    <dbReference type="NCBI Taxonomy" id="329885"/>
    <lineage>
        <taxon>Eukaryota</taxon>
        <taxon>Fungi</taxon>
        <taxon>Dikarya</taxon>
        <taxon>Ascomycota</taxon>
        <taxon>Pezizomycotina</taxon>
        <taxon>Dothideomycetes</taxon>
        <taxon>Dothideomycetidae</taxon>
        <taxon>Mycosphaerellales</taxon>
        <taxon>Teratosphaeriaceae</taxon>
        <taxon>Friedmanniomyces</taxon>
    </lineage>
</organism>
<dbReference type="Proteomes" id="UP001175353">
    <property type="component" value="Unassembled WGS sequence"/>
</dbReference>
<evidence type="ECO:0000313" key="2">
    <source>
        <dbReference type="Proteomes" id="UP001175353"/>
    </source>
</evidence>
<name>A0AAN6GX48_9PEZI</name>
<comment type="caution">
    <text evidence="1">The sequence shown here is derived from an EMBL/GenBank/DDBJ whole genome shotgun (WGS) entry which is preliminary data.</text>
</comment>
<reference evidence="1" key="1">
    <citation type="submission" date="2023-06" db="EMBL/GenBank/DDBJ databases">
        <title>Black Yeasts Isolated from many extreme environments.</title>
        <authorList>
            <person name="Coleine C."/>
            <person name="Stajich J.E."/>
            <person name="Selbmann L."/>
        </authorList>
    </citation>
    <scope>NUCLEOTIDE SEQUENCE</scope>
    <source>
        <strain evidence="1">CCFEE 5200</strain>
    </source>
</reference>
<protein>
    <submittedName>
        <fullName evidence="1">Uncharacterized protein</fullName>
    </submittedName>
</protein>
<proteinExistence type="predicted"/>